<dbReference type="PANTHER" id="PTHR47690">
    <property type="entry name" value="GLUCOKINASE"/>
    <property type="match status" value="1"/>
</dbReference>
<evidence type="ECO:0000256" key="2">
    <source>
        <dbReference type="ARBA" id="ARBA00022777"/>
    </source>
</evidence>
<dbReference type="Gene3D" id="3.40.367.20">
    <property type="match status" value="1"/>
</dbReference>
<dbReference type="AlphaFoldDB" id="A0A1H7YS95"/>
<dbReference type="RefSeq" id="WP_074785504.1">
    <property type="nucleotide sequence ID" value="NZ_FOBO01000005.1"/>
</dbReference>
<dbReference type="CDD" id="cd24008">
    <property type="entry name" value="ASKHA_NBD_GLK"/>
    <property type="match status" value="1"/>
</dbReference>
<evidence type="ECO:0000313" key="4">
    <source>
        <dbReference type="EMBL" id="SEM48843.1"/>
    </source>
</evidence>
<dbReference type="PANTHER" id="PTHR47690:SF1">
    <property type="entry name" value="GLUCOKINASE"/>
    <property type="match status" value="1"/>
</dbReference>
<dbReference type="Gene3D" id="3.30.420.40">
    <property type="match status" value="1"/>
</dbReference>
<name>A0A1H7YS95_9RHOB</name>
<gene>
    <name evidence="4" type="ORF">SAMN04488077_10578</name>
</gene>
<dbReference type="GO" id="GO:0006096">
    <property type="term" value="P:glycolytic process"/>
    <property type="evidence" value="ECO:0007669"/>
    <property type="project" value="InterPro"/>
</dbReference>
<dbReference type="Pfam" id="PF02685">
    <property type="entry name" value="Glucokinase"/>
    <property type="match status" value="1"/>
</dbReference>
<comment type="similarity">
    <text evidence="3">Belongs to the bacterial glucokinase family.</text>
</comment>
<dbReference type="SUPFAM" id="SSF53067">
    <property type="entry name" value="Actin-like ATPase domain"/>
    <property type="match status" value="1"/>
</dbReference>
<evidence type="ECO:0000256" key="3">
    <source>
        <dbReference type="RuleBase" id="RU004046"/>
    </source>
</evidence>
<protein>
    <submittedName>
        <fullName evidence="4">Glucokinase</fullName>
    </submittedName>
</protein>
<dbReference type="GO" id="GO:0005536">
    <property type="term" value="F:D-glucose binding"/>
    <property type="evidence" value="ECO:0007669"/>
    <property type="project" value="InterPro"/>
</dbReference>
<dbReference type="GO" id="GO:0005524">
    <property type="term" value="F:ATP binding"/>
    <property type="evidence" value="ECO:0007669"/>
    <property type="project" value="InterPro"/>
</dbReference>
<dbReference type="Proteomes" id="UP000182160">
    <property type="component" value="Unassembled WGS sequence"/>
</dbReference>
<keyword evidence="2 4" id="KW-0418">Kinase</keyword>
<organism evidence="4 5">
    <name type="scientific">Roseovarius tolerans</name>
    <dbReference type="NCBI Taxonomy" id="74031"/>
    <lineage>
        <taxon>Bacteria</taxon>
        <taxon>Pseudomonadati</taxon>
        <taxon>Pseudomonadota</taxon>
        <taxon>Alphaproteobacteria</taxon>
        <taxon>Rhodobacterales</taxon>
        <taxon>Roseobacteraceae</taxon>
        <taxon>Roseovarius</taxon>
    </lineage>
</organism>
<keyword evidence="1" id="KW-0808">Transferase</keyword>
<sequence>MAEVLLADVGASHTRLARGTGQGLCPGTARRYANAGFAGLGPLMAAYLDGAPVDAVCAGVAGPVRAGTAQLTNLDWFIDAAEIARATGAQAVHLLNDLQAQAHALDDLPPARITPLVPGVPDPDGPRMVMGLGTGSNIAVAHRVGDRLFVPPAEAGHSSLPNMGAAENDLIAALGREVAHKPYEAVLSGPGLARLHRLCSGQEQAPDRIIALYEVGVPEARETLDLFGRILGTVMGNLALTHMSTGGVFLIGGLARAIAPHFNELGCHRHFCAKGPYTQIMRDMPISLVTDDHAALLGCLQHLRAILK</sequence>
<evidence type="ECO:0000313" key="5">
    <source>
        <dbReference type="Proteomes" id="UP000182160"/>
    </source>
</evidence>
<dbReference type="EMBL" id="FOBO01000005">
    <property type="protein sequence ID" value="SEM48843.1"/>
    <property type="molecule type" value="Genomic_DNA"/>
</dbReference>
<proteinExistence type="inferred from homology"/>
<dbReference type="InterPro" id="IPR043129">
    <property type="entry name" value="ATPase_NBD"/>
</dbReference>
<dbReference type="GO" id="GO:0005829">
    <property type="term" value="C:cytosol"/>
    <property type="evidence" value="ECO:0007669"/>
    <property type="project" value="TreeGrafter"/>
</dbReference>
<reference evidence="4 5" key="1">
    <citation type="submission" date="2016-10" db="EMBL/GenBank/DDBJ databases">
        <authorList>
            <person name="de Groot N.N."/>
        </authorList>
    </citation>
    <scope>NUCLEOTIDE SEQUENCE [LARGE SCALE GENOMIC DNA]</scope>
    <source>
        <strain evidence="4 5">DSM 11457</strain>
    </source>
</reference>
<dbReference type="InterPro" id="IPR003836">
    <property type="entry name" value="Glucokinase"/>
</dbReference>
<dbReference type="InterPro" id="IPR050201">
    <property type="entry name" value="Bacterial_glucokinase"/>
</dbReference>
<dbReference type="GO" id="GO:0004340">
    <property type="term" value="F:glucokinase activity"/>
    <property type="evidence" value="ECO:0007669"/>
    <property type="project" value="InterPro"/>
</dbReference>
<evidence type="ECO:0000256" key="1">
    <source>
        <dbReference type="ARBA" id="ARBA00022679"/>
    </source>
</evidence>
<accession>A0A1H7YS95</accession>